<evidence type="ECO:0000256" key="1">
    <source>
        <dbReference type="ARBA" id="ARBA00022729"/>
    </source>
</evidence>
<evidence type="ECO:0000259" key="3">
    <source>
        <dbReference type="Pfam" id="PF00149"/>
    </source>
</evidence>
<dbReference type="Pfam" id="PF00149">
    <property type="entry name" value="Metallophos"/>
    <property type="match status" value="1"/>
</dbReference>
<feature type="domain" description="Calcineurin-like phosphoesterase" evidence="3">
    <location>
        <begin position="153"/>
        <end position="366"/>
    </location>
</feature>
<dbReference type="GO" id="GO:0003993">
    <property type="term" value="F:acid phosphatase activity"/>
    <property type="evidence" value="ECO:0007669"/>
    <property type="project" value="InterPro"/>
</dbReference>
<dbReference type="EMBL" id="JANBUH010000009">
    <property type="protein sequence ID" value="KAJ2757031.1"/>
    <property type="molecule type" value="Genomic_DNA"/>
</dbReference>
<protein>
    <recommendedName>
        <fullName evidence="3">Calcineurin-like phosphoesterase domain-containing protein</fullName>
    </recommendedName>
</protein>
<comment type="caution">
    <text evidence="4">The sequence shown here is derived from an EMBL/GenBank/DDBJ whole genome shotgun (WGS) entry which is preliminary data.</text>
</comment>
<dbReference type="AlphaFoldDB" id="A0A9W8LD74"/>
<dbReference type="PANTHER" id="PTHR22953:SF153">
    <property type="entry name" value="PURPLE ACID PHOSPHATASE"/>
    <property type="match status" value="1"/>
</dbReference>
<keyword evidence="2" id="KW-0472">Membrane</keyword>
<evidence type="ECO:0000313" key="4">
    <source>
        <dbReference type="EMBL" id="KAJ2757031.1"/>
    </source>
</evidence>
<dbReference type="Proteomes" id="UP001140011">
    <property type="component" value="Unassembled WGS sequence"/>
</dbReference>
<keyword evidence="5" id="KW-1185">Reference proteome</keyword>
<proteinExistence type="predicted"/>
<dbReference type="InterPro" id="IPR039331">
    <property type="entry name" value="PAPs-like"/>
</dbReference>
<dbReference type="InterPro" id="IPR004843">
    <property type="entry name" value="Calcineurin-like_PHP"/>
</dbReference>
<keyword evidence="1" id="KW-0732">Signal</keyword>
<feature type="transmembrane region" description="Helical" evidence="2">
    <location>
        <begin position="7"/>
        <end position="26"/>
    </location>
</feature>
<dbReference type="OrthoDB" id="45007at2759"/>
<dbReference type="InterPro" id="IPR029052">
    <property type="entry name" value="Metallo-depent_PP-like"/>
</dbReference>
<accession>A0A9W8LD74</accession>
<gene>
    <name evidence="4" type="ORF">GGI19_000384</name>
</gene>
<dbReference type="Gene3D" id="3.60.21.10">
    <property type="match status" value="1"/>
</dbReference>
<dbReference type="PANTHER" id="PTHR22953">
    <property type="entry name" value="ACID PHOSPHATASE RELATED"/>
    <property type="match status" value="1"/>
</dbReference>
<dbReference type="SUPFAM" id="SSF56300">
    <property type="entry name" value="Metallo-dependent phosphatases"/>
    <property type="match status" value="1"/>
</dbReference>
<organism evidence="4 5">
    <name type="scientific">Coemansia pectinata</name>
    <dbReference type="NCBI Taxonomy" id="1052879"/>
    <lineage>
        <taxon>Eukaryota</taxon>
        <taxon>Fungi</taxon>
        <taxon>Fungi incertae sedis</taxon>
        <taxon>Zoopagomycota</taxon>
        <taxon>Kickxellomycotina</taxon>
        <taxon>Kickxellomycetes</taxon>
        <taxon>Kickxellales</taxon>
        <taxon>Kickxellaceae</taxon>
        <taxon>Coemansia</taxon>
    </lineage>
</organism>
<sequence>MRYYFRRWLLLIAAQILVMCTLYLILQDSQVRTLLSMFLGWLDGQGLYMCKIRKLPMVYEHGHEHYYVVWETSCPTNGASLEWWTDDVPGDGSSASHHFVKAQYKMIDKSHHRYSVVIGPVGLATKVHYRSTSHSKSTAQYSITRRNGAELTRVLVIADNQNGPAEFRKVLSSIRKHYGGNNFPDAILHVGDGLQDSRKLSDWQNQLFSPLEDGGGYQHRSPTVFVPGNHDHDKARTPNNGNLYTDMYHGILTTDGLGEPVVMNGTYHRFFHTASLGSARVIVLDSECPSAEQSEFLERELQSEAFQSARFRIVAVHIPPYIEFWNPYTWNERGEKHWREHIRLEYDVLFRRHNVDLVISGHQHNYQRGTVRRNLQSVGSSDPITYAIVGGAGGELDLERVENWNMYNVTYLDHHFVSLEVDDRQLRWLAKNKAGTIIDQFDIVR</sequence>
<evidence type="ECO:0000313" key="5">
    <source>
        <dbReference type="Proteomes" id="UP001140011"/>
    </source>
</evidence>
<keyword evidence="2" id="KW-0812">Transmembrane</keyword>
<keyword evidence="2" id="KW-1133">Transmembrane helix</keyword>
<reference evidence="4" key="1">
    <citation type="submission" date="2022-07" db="EMBL/GenBank/DDBJ databases">
        <title>Phylogenomic reconstructions and comparative analyses of Kickxellomycotina fungi.</title>
        <authorList>
            <person name="Reynolds N.K."/>
            <person name="Stajich J.E."/>
            <person name="Barry K."/>
            <person name="Grigoriev I.V."/>
            <person name="Crous P."/>
            <person name="Smith M.E."/>
        </authorList>
    </citation>
    <scope>NUCLEOTIDE SEQUENCE</scope>
    <source>
        <strain evidence="4">BCRC 34297</strain>
    </source>
</reference>
<name>A0A9W8LD74_9FUNG</name>
<evidence type="ECO:0000256" key="2">
    <source>
        <dbReference type="SAM" id="Phobius"/>
    </source>
</evidence>